<proteinExistence type="predicted"/>
<evidence type="ECO:0000256" key="4">
    <source>
        <dbReference type="ARBA" id="ARBA00022833"/>
    </source>
</evidence>
<evidence type="ECO:0000256" key="2">
    <source>
        <dbReference type="ARBA" id="ARBA00022723"/>
    </source>
</evidence>
<evidence type="ECO:0000313" key="6">
    <source>
        <dbReference type="EMBL" id="SHH28399.1"/>
    </source>
</evidence>
<dbReference type="OrthoDB" id="9782876at2"/>
<keyword evidence="3" id="KW-0378">Hydrolase</keyword>
<dbReference type="Pfam" id="PF24827">
    <property type="entry name" value="AstE_AspA_cat"/>
    <property type="match status" value="1"/>
</dbReference>
<organism evidence="6 7">
    <name type="scientific">Marisediminitalea aggregata</name>
    <dbReference type="NCBI Taxonomy" id="634436"/>
    <lineage>
        <taxon>Bacteria</taxon>
        <taxon>Pseudomonadati</taxon>
        <taxon>Pseudomonadota</taxon>
        <taxon>Gammaproteobacteria</taxon>
        <taxon>Alteromonadales</taxon>
        <taxon>Alteromonadaceae</taxon>
        <taxon>Marisediminitalea</taxon>
    </lineage>
</organism>
<dbReference type="RefSeq" id="WP_073325128.1">
    <property type="nucleotide sequence ID" value="NZ_FQWD01000008.1"/>
</dbReference>
<dbReference type="CDD" id="cd06251">
    <property type="entry name" value="M14_ASTE_ASPA-like"/>
    <property type="match status" value="1"/>
</dbReference>
<dbReference type="GO" id="GO:0016811">
    <property type="term" value="F:hydrolase activity, acting on carbon-nitrogen (but not peptide) bonds, in linear amides"/>
    <property type="evidence" value="ECO:0007669"/>
    <property type="project" value="InterPro"/>
</dbReference>
<dbReference type="STRING" id="634436.SAMN05216361_4190"/>
<keyword evidence="2" id="KW-0479">Metal-binding</keyword>
<evidence type="ECO:0000256" key="3">
    <source>
        <dbReference type="ARBA" id="ARBA00022801"/>
    </source>
</evidence>
<keyword evidence="7" id="KW-1185">Reference proteome</keyword>
<evidence type="ECO:0000256" key="1">
    <source>
        <dbReference type="ARBA" id="ARBA00001947"/>
    </source>
</evidence>
<name>A0A1M5RQA3_9ALTE</name>
<gene>
    <name evidence="6" type="ORF">SAMN05216361_4190</name>
</gene>
<dbReference type="AlphaFoldDB" id="A0A1M5RQA3"/>
<protein>
    <recommendedName>
        <fullName evidence="5">Succinylglutamate desuccinylase/Aspartoacylase catalytic domain-containing protein</fullName>
    </recommendedName>
</protein>
<dbReference type="InterPro" id="IPR043795">
    <property type="entry name" value="N-alpha-Ac-DABA-like"/>
</dbReference>
<feature type="domain" description="Succinylglutamate desuccinylase/Aspartoacylase catalytic" evidence="5">
    <location>
        <begin position="46"/>
        <end position="225"/>
    </location>
</feature>
<dbReference type="Proteomes" id="UP000184520">
    <property type="component" value="Unassembled WGS sequence"/>
</dbReference>
<dbReference type="InterPro" id="IPR055438">
    <property type="entry name" value="AstE_AspA_cat"/>
</dbReference>
<sequence length="344" mass="37322">MAIAPLEIGGEIIAPGETKKIALDMPPLYTATSMNIPVFVKRGKRAGPTMFVSAAIHGDELNGIEIVSRLIRSKSIANLKGTLIAVPMVNVYGVLNQSRYLPDRRDLNRSFPGSRKGSLAGRLAYLFYKEVVSKCDFGIDLHTGAIHRSNLPQIRANLDDPEVLEMAKAFGVPVLLNADIRDGSLRQTASEDGIKILLYEAGQALRYDEFSIRAGVKGIINTMRHMGMLNKSRSKKAVAITPFIARASGWVRAPESGFITHSAQLGDHVEKGDVLAVIADSFGTFQANIISPAEGVVIGKQNIPLTQEGEAIYHIAYFKAPDTVAEQVELLQDNLVSTESTLVL</sequence>
<comment type="cofactor">
    <cofactor evidence="1">
        <name>Zn(2+)</name>
        <dbReference type="ChEBI" id="CHEBI:29105"/>
    </cofactor>
</comment>
<reference evidence="7" key="1">
    <citation type="submission" date="2016-11" db="EMBL/GenBank/DDBJ databases">
        <authorList>
            <person name="Varghese N."/>
            <person name="Submissions S."/>
        </authorList>
    </citation>
    <scope>NUCLEOTIDE SEQUENCE [LARGE SCALE GENOMIC DNA]</scope>
    <source>
        <strain evidence="7">CGMCC 1.8995</strain>
    </source>
</reference>
<accession>A0A1M5RQA3</accession>
<dbReference type="PIRSF" id="PIRSF039012">
    <property type="entry name" value="ASP"/>
    <property type="match status" value="1"/>
</dbReference>
<dbReference type="PANTHER" id="PTHR37326:SF2">
    <property type="entry name" value="SUCCINYLGLUTAMATE DESUCCINYLASE_ASPARTOACYLASE FAMILY PROTEIN"/>
    <property type="match status" value="1"/>
</dbReference>
<dbReference type="Gene3D" id="3.40.630.10">
    <property type="entry name" value="Zn peptidases"/>
    <property type="match status" value="1"/>
</dbReference>
<dbReference type="EMBL" id="FQWD01000008">
    <property type="protein sequence ID" value="SHH28399.1"/>
    <property type="molecule type" value="Genomic_DNA"/>
</dbReference>
<dbReference type="SUPFAM" id="SSF53187">
    <property type="entry name" value="Zn-dependent exopeptidases"/>
    <property type="match status" value="1"/>
</dbReference>
<evidence type="ECO:0000259" key="5">
    <source>
        <dbReference type="Pfam" id="PF24827"/>
    </source>
</evidence>
<dbReference type="PANTHER" id="PTHR37326">
    <property type="entry name" value="BLL3975 PROTEIN"/>
    <property type="match status" value="1"/>
</dbReference>
<evidence type="ECO:0000313" key="7">
    <source>
        <dbReference type="Proteomes" id="UP000184520"/>
    </source>
</evidence>
<dbReference type="GO" id="GO:0016788">
    <property type="term" value="F:hydrolase activity, acting on ester bonds"/>
    <property type="evidence" value="ECO:0007669"/>
    <property type="project" value="InterPro"/>
</dbReference>
<keyword evidence="4" id="KW-0862">Zinc</keyword>
<dbReference type="InterPro" id="IPR053138">
    <property type="entry name" value="N-alpha-Ac-DABA_deacetylase"/>
</dbReference>
<dbReference type="GO" id="GO:0046872">
    <property type="term" value="F:metal ion binding"/>
    <property type="evidence" value="ECO:0007669"/>
    <property type="project" value="UniProtKB-KW"/>
</dbReference>